<proteinExistence type="inferred from homology"/>
<dbReference type="InterPro" id="IPR016166">
    <property type="entry name" value="FAD-bd_PCMH"/>
</dbReference>
<dbReference type="FunFam" id="3.30.70.2740:FF:000001">
    <property type="entry name" value="D-lactate dehydrogenase mitochondrial"/>
    <property type="match status" value="1"/>
</dbReference>
<feature type="domain" description="FAD-binding PCMH-type" evidence="6">
    <location>
        <begin position="36"/>
        <end position="215"/>
    </location>
</feature>
<dbReference type="GO" id="GO:0071949">
    <property type="term" value="F:FAD binding"/>
    <property type="evidence" value="ECO:0007669"/>
    <property type="project" value="InterPro"/>
</dbReference>
<dbReference type="Gene3D" id="3.30.465.10">
    <property type="match status" value="1"/>
</dbReference>
<dbReference type="InterPro" id="IPR006094">
    <property type="entry name" value="Oxid_FAD_bind_N"/>
</dbReference>
<dbReference type="EMBL" id="BLXX01000005">
    <property type="protein sequence ID" value="GFO59787.1"/>
    <property type="molecule type" value="Genomic_DNA"/>
</dbReference>
<dbReference type="Proteomes" id="UP000556026">
    <property type="component" value="Unassembled WGS sequence"/>
</dbReference>
<dbReference type="InterPro" id="IPR051914">
    <property type="entry name" value="FAD-linked_OxidoTrans_Type4"/>
</dbReference>
<evidence type="ECO:0000313" key="8">
    <source>
        <dbReference type="Proteomes" id="UP000556026"/>
    </source>
</evidence>
<dbReference type="InterPro" id="IPR016171">
    <property type="entry name" value="Vanillyl_alc_oxidase_C-sub2"/>
</dbReference>
<comment type="cofactor">
    <cofactor evidence="1">
        <name>FAD</name>
        <dbReference type="ChEBI" id="CHEBI:57692"/>
    </cofactor>
</comment>
<dbReference type="FunFam" id="1.10.45.10:FF:000001">
    <property type="entry name" value="D-lactate dehydrogenase mitochondrial"/>
    <property type="match status" value="1"/>
</dbReference>
<reference evidence="8" key="1">
    <citation type="submission" date="2020-06" db="EMBL/GenBank/DDBJ databases">
        <title>Draft genomic sequence of Geomonas sp. Red330.</title>
        <authorList>
            <person name="Itoh H."/>
            <person name="Zhenxing X."/>
            <person name="Ushijima N."/>
            <person name="Masuda Y."/>
            <person name="Shiratori Y."/>
            <person name="Senoo K."/>
        </authorList>
    </citation>
    <scope>NUCLEOTIDE SEQUENCE [LARGE SCALE GENOMIC DNA]</scope>
    <source>
        <strain evidence="8">Red330</strain>
    </source>
</reference>
<keyword evidence="8" id="KW-1185">Reference proteome</keyword>
<dbReference type="Pfam" id="PF02913">
    <property type="entry name" value="FAD-oxidase_C"/>
    <property type="match status" value="1"/>
</dbReference>
<dbReference type="InterPro" id="IPR036318">
    <property type="entry name" value="FAD-bd_PCMH-like_sf"/>
</dbReference>
<gene>
    <name evidence="7" type="primary">glcD-1</name>
    <name evidence="7" type="ORF">GMST_21120</name>
</gene>
<dbReference type="PANTHER" id="PTHR42934:SF3">
    <property type="entry name" value="D-LACTATE DEHYDROGENASE"/>
    <property type="match status" value="1"/>
</dbReference>
<dbReference type="InterPro" id="IPR016164">
    <property type="entry name" value="FAD-linked_Oxase-like_C"/>
</dbReference>
<evidence type="ECO:0000256" key="5">
    <source>
        <dbReference type="ARBA" id="ARBA00023002"/>
    </source>
</evidence>
<accession>A0A6V8MIM1</accession>
<evidence type="ECO:0000259" key="6">
    <source>
        <dbReference type="PROSITE" id="PS51387"/>
    </source>
</evidence>
<dbReference type="PROSITE" id="PS51387">
    <property type="entry name" value="FAD_PCMH"/>
    <property type="match status" value="1"/>
</dbReference>
<dbReference type="AlphaFoldDB" id="A0A6V8MIM1"/>
<keyword evidence="3" id="KW-0285">Flavoprotein</keyword>
<dbReference type="RefSeq" id="WP_183354610.1">
    <property type="nucleotide sequence ID" value="NZ_BLXX01000005.1"/>
</dbReference>
<name>A0A6V8MIM1_9BACT</name>
<dbReference type="Gene3D" id="3.30.70.2740">
    <property type="match status" value="1"/>
</dbReference>
<evidence type="ECO:0000256" key="3">
    <source>
        <dbReference type="ARBA" id="ARBA00022630"/>
    </source>
</evidence>
<evidence type="ECO:0000256" key="4">
    <source>
        <dbReference type="ARBA" id="ARBA00022827"/>
    </source>
</evidence>
<dbReference type="Gene3D" id="1.10.45.10">
    <property type="entry name" value="Vanillyl-alcohol Oxidase, Chain A, domain 4"/>
    <property type="match status" value="1"/>
</dbReference>
<dbReference type="PANTHER" id="PTHR42934">
    <property type="entry name" value="GLYCOLATE OXIDASE SUBUNIT GLCD"/>
    <property type="match status" value="1"/>
</dbReference>
<organism evidence="7 8">
    <name type="scientific">Geomonas silvestris</name>
    <dbReference type="NCBI Taxonomy" id="2740184"/>
    <lineage>
        <taxon>Bacteria</taxon>
        <taxon>Pseudomonadati</taxon>
        <taxon>Thermodesulfobacteriota</taxon>
        <taxon>Desulfuromonadia</taxon>
        <taxon>Geobacterales</taxon>
        <taxon>Geobacteraceae</taxon>
        <taxon>Geomonas</taxon>
    </lineage>
</organism>
<dbReference type="GO" id="GO:0016491">
    <property type="term" value="F:oxidoreductase activity"/>
    <property type="evidence" value="ECO:0007669"/>
    <property type="project" value="UniProtKB-KW"/>
</dbReference>
<evidence type="ECO:0000256" key="1">
    <source>
        <dbReference type="ARBA" id="ARBA00001974"/>
    </source>
</evidence>
<protein>
    <submittedName>
        <fullName evidence="7">FAD-binding protein</fullName>
    </submittedName>
</protein>
<dbReference type="InterPro" id="IPR016169">
    <property type="entry name" value="FAD-bd_PCMH_sub2"/>
</dbReference>
<evidence type="ECO:0000256" key="2">
    <source>
        <dbReference type="ARBA" id="ARBA00008000"/>
    </source>
</evidence>
<sequence length="460" mass="49937">MLEARVLDKLAEIVGKENIATEVQDMICYGYDATQMEFLPDAVVHPANSAEVSQILALANREKFPVFPRGAGSGFTGGALPKGGGIVLVTTRMNRILRIDTDNLVAEVEPGVVTEAFQMEVEKLGLFYPPDPASLKFSTLGGNVAECAGGPRAVKYGVTKDFVMGLEVVLPTGEVIRTGGETVKGVVGYDLTKLICGSEGTLGVITKIIFKLLPYPDSKKTMLTVFDSIDGAARAVSTIIKGKIIPTTLEFMDHATLTCVERRFNLGLPAEGRAVLLIEVDGDRDLIEKQAEQIHALIKPLGLVQFRVAKDAAESEELWRVRRLVSPSLRDVNPDKFNEDIVVPRSRVPDVIRRIEQIQQRHEIPIVNFGHAGDGNIHVNIMIDKSVPGQIEKAHEAIKEVFQAALDLGGTMSGEHGVGLAKQPFIPMELTADQIGAMRAIKRALDPNNVLNPGKMLPVE</sequence>
<keyword evidence="4" id="KW-0274">FAD</keyword>
<comment type="caution">
    <text evidence="7">The sequence shown here is derived from an EMBL/GenBank/DDBJ whole genome shotgun (WGS) entry which is preliminary data.</text>
</comment>
<dbReference type="InterPro" id="IPR004113">
    <property type="entry name" value="FAD-bd_oxidored_4_C"/>
</dbReference>
<keyword evidence="5" id="KW-0560">Oxidoreductase</keyword>
<evidence type="ECO:0000313" key="7">
    <source>
        <dbReference type="EMBL" id="GFO59787.1"/>
    </source>
</evidence>
<dbReference type="SUPFAM" id="SSF56176">
    <property type="entry name" value="FAD-binding/transporter-associated domain-like"/>
    <property type="match status" value="1"/>
</dbReference>
<dbReference type="SUPFAM" id="SSF55103">
    <property type="entry name" value="FAD-linked oxidases, C-terminal domain"/>
    <property type="match status" value="1"/>
</dbReference>
<dbReference type="Pfam" id="PF01565">
    <property type="entry name" value="FAD_binding_4"/>
    <property type="match status" value="1"/>
</dbReference>
<comment type="similarity">
    <text evidence="2">Belongs to the FAD-binding oxidoreductase/transferase type 4 family.</text>
</comment>